<organism evidence="1 2">
    <name type="scientific">Gossypium davidsonii</name>
    <name type="common">Davidson's cotton</name>
    <name type="synonym">Gossypium klotzschianum subsp. davidsonii</name>
    <dbReference type="NCBI Taxonomy" id="34287"/>
    <lineage>
        <taxon>Eukaryota</taxon>
        <taxon>Viridiplantae</taxon>
        <taxon>Streptophyta</taxon>
        <taxon>Embryophyta</taxon>
        <taxon>Tracheophyta</taxon>
        <taxon>Spermatophyta</taxon>
        <taxon>Magnoliopsida</taxon>
        <taxon>eudicotyledons</taxon>
        <taxon>Gunneridae</taxon>
        <taxon>Pentapetalae</taxon>
        <taxon>rosids</taxon>
        <taxon>malvids</taxon>
        <taxon>Malvales</taxon>
        <taxon>Malvaceae</taxon>
        <taxon>Malvoideae</taxon>
        <taxon>Gossypium</taxon>
    </lineage>
</organism>
<proteinExistence type="predicted"/>
<dbReference type="AlphaFoldDB" id="A0A7J8SJZ9"/>
<evidence type="ECO:0000313" key="1">
    <source>
        <dbReference type="EMBL" id="MBA0626448.1"/>
    </source>
</evidence>
<accession>A0A7J8SJZ9</accession>
<keyword evidence="2" id="KW-1185">Reference proteome</keyword>
<dbReference type="EMBL" id="JABFAC010000010">
    <property type="protein sequence ID" value="MBA0626448.1"/>
    <property type="molecule type" value="Genomic_DNA"/>
</dbReference>
<comment type="caution">
    <text evidence="1">The sequence shown here is derived from an EMBL/GenBank/DDBJ whole genome shotgun (WGS) entry which is preliminary data.</text>
</comment>
<evidence type="ECO:0000313" key="2">
    <source>
        <dbReference type="Proteomes" id="UP000593561"/>
    </source>
</evidence>
<dbReference type="Proteomes" id="UP000593561">
    <property type="component" value="Unassembled WGS sequence"/>
</dbReference>
<gene>
    <name evidence="1" type="ORF">Godav_004115</name>
</gene>
<feature type="non-terminal residue" evidence="1">
    <location>
        <position position="26"/>
    </location>
</feature>
<name>A0A7J8SJZ9_GOSDV</name>
<protein>
    <submittedName>
        <fullName evidence="1">Uncharacterized protein</fullName>
    </submittedName>
</protein>
<sequence>MGFSVLQNRLLDYCLMGKLMKVILWH</sequence>
<reference evidence="1 2" key="1">
    <citation type="journal article" date="2019" name="Genome Biol. Evol.">
        <title>Insights into the evolution of the New World diploid cottons (Gossypium, subgenus Houzingenia) based on genome sequencing.</title>
        <authorList>
            <person name="Grover C.E."/>
            <person name="Arick M.A. 2nd"/>
            <person name="Thrash A."/>
            <person name="Conover J.L."/>
            <person name="Sanders W.S."/>
            <person name="Peterson D.G."/>
            <person name="Frelichowski J.E."/>
            <person name="Scheffler J.A."/>
            <person name="Scheffler B.E."/>
            <person name="Wendel J.F."/>
        </authorList>
    </citation>
    <scope>NUCLEOTIDE SEQUENCE [LARGE SCALE GENOMIC DNA]</scope>
    <source>
        <strain evidence="1">27</strain>
        <tissue evidence="1">Leaf</tissue>
    </source>
</reference>